<dbReference type="InterPro" id="IPR036291">
    <property type="entry name" value="NAD(P)-bd_dom_sf"/>
</dbReference>
<dbReference type="OrthoDB" id="64915at2759"/>
<evidence type="ECO:0000259" key="2">
    <source>
        <dbReference type="Pfam" id="PF02894"/>
    </source>
</evidence>
<feature type="domain" description="Gfo/Idh/MocA-like oxidoreductase N-terminal" evidence="1">
    <location>
        <begin position="3"/>
        <end position="117"/>
    </location>
</feature>
<sequence>MSIGVAIVGGGIFAREEHLPAVEASTNLTLKAVYSRSLKSAQSLATDSTKVDLYSNDSGAGKSYEDLLKREDVHAVIIVLPINTQPSFIRAALQAGKHVISEKPVAGTISEAEKLTQWYHSNIDSSKATWAVAENYRFLNSITHGSEIASGLGRLLNFGVKMQNLVQGGKYFETEWRKVPEYQGGFVLDGGVHFIAVLRQILGGEKIEYVSAFTRQNQDHLPPLDTVDACVRTKNGATGTISISFGTTLKDNGYTAAFEHGSLSLSSNKATKTTTGKTPVRSMKVVVTKGDTVDEKDIEDEGSGVKPEIRTWAESIVNGKQDPRQSPEQALADLEILEAIFRSGEQNGAPQQLRFQI</sequence>
<dbReference type="Pfam" id="PF02894">
    <property type="entry name" value="GFO_IDH_MocA_C"/>
    <property type="match status" value="1"/>
</dbReference>
<reference evidence="3" key="1">
    <citation type="submission" date="2021-03" db="EMBL/GenBank/DDBJ databases">
        <authorList>
            <person name="Tagirdzhanova G."/>
        </authorList>
    </citation>
    <scope>NUCLEOTIDE SEQUENCE</scope>
</reference>
<gene>
    <name evidence="3" type="ORF">GOMPHAMPRED_004816</name>
</gene>
<dbReference type="GO" id="GO:0016491">
    <property type="term" value="F:oxidoreductase activity"/>
    <property type="evidence" value="ECO:0007669"/>
    <property type="project" value="TreeGrafter"/>
</dbReference>
<dbReference type="Gene3D" id="3.30.360.10">
    <property type="entry name" value="Dihydrodipicolinate Reductase, domain 2"/>
    <property type="match status" value="1"/>
</dbReference>
<dbReference type="Proteomes" id="UP000664169">
    <property type="component" value="Unassembled WGS sequence"/>
</dbReference>
<protein>
    <recommendedName>
        <fullName evidence="5">NAD(P)-binding protein</fullName>
    </recommendedName>
</protein>
<dbReference type="GO" id="GO:0005737">
    <property type="term" value="C:cytoplasm"/>
    <property type="evidence" value="ECO:0007669"/>
    <property type="project" value="TreeGrafter"/>
</dbReference>
<dbReference type="GO" id="GO:0000166">
    <property type="term" value="F:nucleotide binding"/>
    <property type="evidence" value="ECO:0007669"/>
    <property type="project" value="InterPro"/>
</dbReference>
<organism evidence="3 4">
    <name type="scientific">Gomphillus americanus</name>
    <dbReference type="NCBI Taxonomy" id="1940652"/>
    <lineage>
        <taxon>Eukaryota</taxon>
        <taxon>Fungi</taxon>
        <taxon>Dikarya</taxon>
        <taxon>Ascomycota</taxon>
        <taxon>Pezizomycotina</taxon>
        <taxon>Lecanoromycetes</taxon>
        <taxon>OSLEUM clade</taxon>
        <taxon>Ostropomycetidae</taxon>
        <taxon>Ostropales</taxon>
        <taxon>Graphidaceae</taxon>
        <taxon>Gomphilloideae</taxon>
        <taxon>Gomphillus</taxon>
    </lineage>
</organism>
<dbReference type="EMBL" id="CAJPDQ010000003">
    <property type="protein sequence ID" value="CAF9906624.1"/>
    <property type="molecule type" value="Genomic_DNA"/>
</dbReference>
<evidence type="ECO:0000313" key="4">
    <source>
        <dbReference type="Proteomes" id="UP000664169"/>
    </source>
</evidence>
<evidence type="ECO:0008006" key="5">
    <source>
        <dbReference type="Google" id="ProtNLM"/>
    </source>
</evidence>
<accession>A0A8H3IAQ4</accession>
<dbReference type="Gene3D" id="3.40.50.720">
    <property type="entry name" value="NAD(P)-binding Rossmann-like Domain"/>
    <property type="match status" value="1"/>
</dbReference>
<evidence type="ECO:0000259" key="1">
    <source>
        <dbReference type="Pfam" id="PF01408"/>
    </source>
</evidence>
<feature type="domain" description="Gfo/Idh/MocA-like oxidoreductase C-terminal" evidence="2">
    <location>
        <begin position="148"/>
        <end position="347"/>
    </location>
</feature>
<proteinExistence type="predicted"/>
<dbReference type="Pfam" id="PF01408">
    <property type="entry name" value="GFO_IDH_MocA"/>
    <property type="match status" value="1"/>
</dbReference>
<comment type="caution">
    <text evidence="3">The sequence shown here is derived from an EMBL/GenBank/DDBJ whole genome shotgun (WGS) entry which is preliminary data.</text>
</comment>
<dbReference type="PANTHER" id="PTHR42840:SF5">
    <property type="entry name" value="NAD(P)-BINDING ROSSMANN-FOLD SUPERFAMILY PROTEIN"/>
    <property type="match status" value="1"/>
</dbReference>
<dbReference type="PANTHER" id="PTHR42840">
    <property type="entry name" value="NAD(P)-BINDING ROSSMANN-FOLD SUPERFAMILY PROTEIN-RELATED"/>
    <property type="match status" value="1"/>
</dbReference>
<dbReference type="SUPFAM" id="SSF51735">
    <property type="entry name" value="NAD(P)-binding Rossmann-fold domains"/>
    <property type="match status" value="1"/>
</dbReference>
<name>A0A8H3IAQ4_9LECA</name>
<evidence type="ECO:0000313" key="3">
    <source>
        <dbReference type="EMBL" id="CAF9906624.1"/>
    </source>
</evidence>
<dbReference type="AlphaFoldDB" id="A0A8H3IAQ4"/>
<keyword evidence="4" id="KW-1185">Reference proteome</keyword>
<dbReference type="InterPro" id="IPR000683">
    <property type="entry name" value="Gfo/Idh/MocA-like_OxRdtase_N"/>
</dbReference>
<dbReference type="GO" id="GO:0006740">
    <property type="term" value="P:NADPH regeneration"/>
    <property type="evidence" value="ECO:0007669"/>
    <property type="project" value="TreeGrafter"/>
</dbReference>
<dbReference type="SUPFAM" id="SSF55347">
    <property type="entry name" value="Glyceraldehyde-3-phosphate dehydrogenase-like, C-terminal domain"/>
    <property type="match status" value="1"/>
</dbReference>
<dbReference type="InterPro" id="IPR004104">
    <property type="entry name" value="Gfo/Idh/MocA-like_OxRdtase_C"/>
</dbReference>